<comment type="subcellular location">
    <subcellularLocation>
        <location evidence="1 10">Cell membrane</location>
        <topology evidence="1 10">Multi-pass membrane protein</topology>
    </subcellularLocation>
</comment>
<evidence type="ECO:0000256" key="4">
    <source>
        <dbReference type="ARBA" id="ARBA00022692"/>
    </source>
</evidence>
<feature type="transmembrane region" description="Helical" evidence="10">
    <location>
        <begin position="123"/>
        <end position="147"/>
    </location>
</feature>
<dbReference type="PANTHER" id="PTHR21137:SF3">
    <property type="entry name" value="ODORANT RECEPTOR 30A-RELATED"/>
    <property type="match status" value="1"/>
</dbReference>
<dbReference type="AlphaFoldDB" id="A0A346D3Y6"/>
<evidence type="ECO:0000256" key="6">
    <source>
        <dbReference type="ARBA" id="ARBA00022989"/>
    </source>
</evidence>
<dbReference type="Pfam" id="PF02949">
    <property type="entry name" value="7tm_6"/>
    <property type="match status" value="1"/>
</dbReference>
<keyword evidence="9 10" id="KW-0807">Transducer</keyword>
<comment type="caution">
    <text evidence="10">Lacks conserved residue(s) required for the propagation of feature annotation.</text>
</comment>
<evidence type="ECO:0000256" key="10">
    <source>
        <dbReference type="RuleBase" id="RU351113"/>
    </source>
</evidence>
<dbReference type="PANTHER" id="PTHR21137">
    <property type="entry name" value="ODORANT RECEPTOR"/>
    <property type="match status" value="1"/>
</dbReference>
<keyword evidence="6 10" id="KW-1133">Transmembrane helix</keyword>
<protein>
    <recommendedName>
        <fullName evidence="10">Odorant receptor</fullName>
    </recommendedName>
</protein>
<dbReference type="GO" id="GO:0007165">
    <property type="term" value="P:signal transduction"/>
    <property type="evidence" value="ECO:0007669"/>
    <property type="project" value="UniProtKB-KW"/>
</dbReference>
<reference evidence="11" key="2">
    <citation type="submission" date="2018-01" db="EMBL/GenBank/DDBJ databases">
        <authorList>
            <person name="Gaut B.S."/>
            <person name="Morton B.R."/>
            <person name="Clegg M.T."/>
            <person name="Duvall M.R."/>
        </authorList>
    </citation>
    <scope>NUCLEOTIDE SEQUENCE</scope>
    <source>
        <strain evidence="11">CchlOR56</strain>
    </source>
</reference>
<dbReference type="GO" id="GO:0005886">
    <property type="term" value="C:plasma membrane"/>
    <property type="evidence" value="ECO:0007669"/>
    <property type="project" value="UniProtKB-SubCell"/>
</dbReference>
<evidence type="ECO:0000313" key="11">
    <source>
        <dbReference type="EMBL" id="AXM05156.1"/>
    </source>
</evidence>
<evidence type="ECO:0000256" key="9">
    <source>
        <dbReference type="ARBA" id="ARBA00023224"/>
    </source>
</evidence>
<evidence type="ECO:0000256" key="1">
    <source>
        <dbReference type="ARBA" id="ARBA00004651"/>
    </source>
</evidence>
<dbReference type="GO" id="GO:0004984">
    <property type="term" value="F:olfactory receptor activity"/>
    <property type="evidence" value="ECO:0007669"/>
    <property type="project" value="InterPro"/>
</dbReference>
<keyword evidence="2" id="KW-1003">Cell membrane</keyword>
<keyword evidence="7 10" id="KW-0472">Membrane</keyword>
<reference evidence="11" key="1">
    <citation type="journal article" date="2018" name="Insect Mol. Biol.">
        <title>An odorant receptor mediates the attractiveness of cis-jasmone to Campoletis chlorideae, the endoparasitoid of Helicoverpa armigera.</title>
        <authorList>
            <person name="Sun Y.L."/>
            <person name="Dong J.F."/>
            <person name="Ning C."/>
            <person name="Ding P.P."/>
            <person name="Huang L.Q."/>
            <person name="Sun J.G."/>
            <person name="Wang C.Z."/>
        </authorList>
    </citation>
    <scope>NUCLEOTIDE SEQUENCE</scope>
    <source>
        <strain evidence="11">CchlOR56</strain>
    </source>
</reference>
<organism evidence="11">
    <name type="scientific">Campoletis chlorideae</name>
    <dbReference type="NCBI Taxonomy" id="219166"/>
    <lineage>
        <taxon>Eukaryota</taxon>
        <taxon>Metazoa</taxon>
        <taxon>Ecdysozoa</taxon>
        <taxon>Arthropoda</taxon>
        <taxon>Hexapoda</taxon>
        <taxon>Insecta</taxon>
        <taxon>Pterygota</taxon>
        <taxon>Neoptera</taxon>
        <taxon>Endopterygota</taxon>
        <taxon>Hymenoptera</taxon>
        <taxon>Apocrita</taxon>
        <taxon>Ichneumonoidea</taxon>
        <taxon>Ichneumonidae</taxon>
        <taxon>Campopleginae</taxon>
        <taxon>Dusona group</taxon>
        <taxon>Campoletis</taxon>
    </lineage>
</organism>
<dbReference type="InterPro" id="IPR004117">
    <property type="entry name" value="7tm6_olfct_rcpt"/>
</dbReference>
<feature type="transmembrane region" description="Helical" evidence="10">
    <location>
        <begin position="174"/>
        <end position="196"/>
    </location>
</feature>
<evidence type="ECO:0000256" key="3">
    <source>
        <dbReference type="ARBA" id="ARBA00022606"/>
    </source>
</evidence>
<dbReference type="EMBL" id="MG859328">
    <property type="protein sequence ID" value="AXM05156.1"/>
    <property type="molecule type" value="mRNA"/>
</dbReference>
<evidence type="ECO:0000256" key="2">
    <source>
        <dbReference type="ARBA" id="ARBA00022475"/>
    </source>
</evidence>
<keyword evidence="4 10" id="KW-0812">Transmembrane</keyword>
<dbReference type="GO" id="GO:0005549">
    <property type="term" value="F:odorant binding"/>
    <property type="evidence" value="ECO:0007669"/>
    <property type="project" value="InterPro"/>
</dbReference>
<sequence length="393" mass="45651">MEFAESHYYRHNARILIFLGQWPYQSSMWNRIRQFFIHLTIFSVISVQMIKMFVSWGNVDIMIECFTPVGVQVTAVIKSINLMINQSKIRSITDHMQADWATLKDENELTILRKFAEEGRKMSVAYAFFLFGSLVIYLLVPLIPSILNVVLPLNDSRQRAYLYETEYFVDREAYFWWIVLHTYIGTILTICTVVSVDAMFATYVQHACGLLAIVSDNLEKTAGSINWAKFDPDVPLEEDEFYEQLKTCVRNHQEVTKLAILIESCFSSAALFQMVLDMVLVSVSLLQLLTKLGQYDQMYRIIQFNFAQLFHLFFNMWPGQKLINESTIFSEAVYYSGWHGFSFRCRSLIKIIMMATARPLTISAFKFYELSMENFGAMLQTSLSYFTVLASLR</sequence>
<evidence type="ECO:0000256" key="8">
    <source>
        <dbReference type="ARBA" id="ARBA00023170"/>
    </source>
</evidence>
<proteinExistence type="evidence at transcript level"/>
<name>A0A346D3Y6_9HYME</name>
<evidence type="ECO:0000256" key="7">
    <source>
        <dbReference type="ARBA" id="ARBA00023136"/>
    </source>
</evidence>
<comment type="similarity">
    <text evidence="10">Belongs to the insect chemoreceptor superfamily. Heteromeric odorant receptor channel (TC 1.A.69) family.</text>
</comment>
<keyword evidence="5 10" id="KW-0552">Olfaction</keyword>
<keyword evidence="8 10" id="KW-0675">Receptor</keyword>
<feature type="transmembrane region" description="Helical" evidence="10">
    <location>
        <begin position="35"/>
        <end position="55"/>
    </location>
</feature>
<accession>A0A346D3Y6</accession>
<evidence type="ECO:0000256" key="5">
    <source>
        <dbReference type="ARBA" id="ARBA00022725"/>
    </source>
</evidence>
<keyword evidence="3 10" id="KW-0716">Sensory transduction</keyword>